<feature type="transmembrane region" description="Helical" evidence="1">
    <location>
        <begin position="238"/>
        <end position="260"/>
    </location>
</feature>
<dbReference type="InterPro" id="IPR052035">
    <property type="entry name" value="ZnF_BED_domain_contain"/>
</dbReference>
<dbReference type="SUPFAM" id="SSF140996">
    <property type="entry name" value="Hermes dimerisation domain"/>
    <property type="match status" value="1"/>
</dbReference>
<keyword evidence="1" id="KW-1133">Transmembrane helix</keyword>
<accession>A0A5N6N9W0</accession>
<dbReference type="AlphaFoldDB" id="A0A5N6N9W0"/>
<gene>
    <name evidence="2" type="ORF">E3N88_21708</name>
</gene>
<dbReference type="EMBL" id="SZYD01000012">
    <property type="protein sequence ID" value="KAD4584107.1"/>
    <property type="molecule type" value="Genomic_DNA"/>
</dbReference>
<dbReference type="PANTHER" id="PTHR46481:SF7">
    <property type="entry name" value="ZINC FINGER BED DOMAIN-CONTAINING PROTEIN RICESLEEPER 2-LIKE"/>
    <property type="match status" value="1"/>
</dbReference>
<protein>
    <submittedName>
        <fullName evidence="2">Uncharacterized protein</fullName>
    </submittedName>
</protein>
<keyword evidence="1" id="KW-0472">Membrane</keyword>
<evidence type="ECO:0000313" key="2">
    <source>
        <dbReference type="EMBL" id="KAD4584107.1"/>
    </source>
</evidence>
<name>A0A5N6N9W0_9ASTR</name>
<feature type="transmembrane region" description="Helical" evidence="1">
    <location>
        <begin position="207"/>
        <end position="226"/>
    </location>
</feature>
<organism evidence="2 3">
    <name type="scientific">Mikania micrantha</name>
    <name type="common">bitter vine</name>
    <dbReference type="NCBI Taxonomy" id="192012"/>
    <lineage>
        <taxon>Eukaryota</taxon>
        <taxon>Viridiplantae</taxon>
        <taxon>Streptophyta</taxon>
        <taxon>Embryophyta</taxon>
        <taxon>Tracheophyta</taxon>
        <taxon>Spermatophyta</taxon>
        <taxon>Magnoliopsida</taxon>
        <taxon>eudicotyledons</taxon>
        <taxon>Gunneridae</taxon>
        <taxon>Pentapetalae</taxon>
        <taxon>asterids</taxon>
        <taxon>campanulids</taxon>
        <taxon>Asterales</taxon>
        <taxon>Asteraceae</taxon>
        <taxon>Asteroideae</taxon>
        <taxon>Heliantheae alliance</taxon>
        <taxon>Eupatorieae</taxon>
        <taxon>Mikania</taxon>
    </lineage>
</organism>
<sequence length="261" mass="29732">MASPASGVKPQKFEPEIVQKALVNMVIMDGLPFSVVSQDEIKNIMETEFPDFQFPSSEKISRICTQLFMDEKLNEKRFFKALELSWNYTTYWGNVEDSNMLIYIASILDPRKKTDCMELYFLNGKYKHDYNDEGEPLWKKKAEFVVAATYDLFNVYAGKIRVSHQTANFRTSGYMSYLYHDTGPRGLFQKREVGFGVELFDDCCADLAAGVATMKFLVFLFLLLLLDELAASDLTSGLTSFAAVLVSVFLYPFLVSVPFLT</sequence>
<keyword evidence="3" id="KW-1185">Reference proteome</keyword>
<keyword evidence="1" id="KW-0812">Transmembrane</keyword>
<dbReference type="PANTHER" id="PTHR46481">
    <property type="entry name" value="ZINC FINGER BED DOMAIN-CONTAINING PROTEIN 4"/>
    <property type="match status" value="1"/>
</dbReference>
<evidence type="ECO:0000256" key="1">
    <source>
        <dbReference type="SAM" id="Phobius"/>
    </source>
</evidence>
<evidence type="ECO:0000313" key="3">
    <source>
        <dbReference type="Proteomes" id="UP000326396"/>
    </source>
</evidence>
<comment type="caution">
    <text evidence="2">The sequence shown here is derived from an EMBL/GenBank/DDBJ whole genome shotgun (WGS) entry which is preliminary data.</text>
</comment>
<dbReference type="OrthoDB" id="671511at2759"/>
<proteinExistence type="predicted"/>
<dbReference type="Proteomes" id="UP000326396">
    <property type="component" value="Linkage Group LG2"/>
</dbReference>
<reference evidence="2 3" key="1">
    <citation type="submission" date="2019-05" db="EMBL/GenBank/DDBJ databases">
        <title>Mikania micrantha, genome provides insights into the molecular mechanism of rapid growth.</title>
        <authorList>
            <person name="Liu B."/>
        </authorList>
    </citation>
    <scope>NUCLEOTIDE SEQUENCE [LARGE SCALE GENOMIC DNA]</scope>
    <source>
        <strain evidence="2">NLD-2019</strain>
        <tissue evidence="2">Leaf</tissue>
    </source>
</reference>